<organism evidence="1">
    <name type="scientific">marine sediment metagenome</name>
    <dbReference type="NCBI Taxonomy" id="412755"/>
    <lineage>
        <taxon>unclassified sequences</taxon>
        <taxon>metagenomes</taxon>
        <taxon>ecological metagenomes</taxon>
    </lineage>
</organism>
<dbReference type="AlphaFoldDB" id="A0A0F9IFZ7"/>
<name>A0A0F9IFZ7_9ZZZZ</name>
<comment type="caution">
    <text evidence="1">The sequence shown here is derived from an EMBL/GenBank/DDBJ whole genome shotgun (WGS) entry which is preliminary data.</text>
</comment>
<accession>A0A0F9IFZ7</accession>
<dbReference type="EMBL" id="LAZR01014169">
    <property type="protein sequence ID" value="KKM18684.1"/>
    <property type="molecule type" value="Genomic_DNA"/>
</dbReference>
<gene>
    <name evidence="1" type="ORF">LCGC14_1663260</name>
</gene>
<evidence type="ECO:0000313" key="1">
    <source>
        <dbReference type="EMBL" id="KKM18684.1"/>
    </source>
</evidence>
<sequence>MIEDLVRDRLKQVSDDLSLHSAAPPSAIEEVFNFNARQMEVVSPQVLSQYVVMLGQYLITLQYRYNVSRVEASTKKKVLDRKVKSLLQAGNVPGKTLSEREANAIAS</sequence>
<protein>
    <submittedName>
        <fullName evidence="1">Uncharacterized protein</fullName>
    </submittedName>
</protein>
<feature type="non-terminal residue" evidence="1">
    <location>
        <position position="107"/>
    </location>
</feature>
<reference evidence="1" key="1">
    <citation type="journal article" date="2015" name="Nature">
        <title>Complex archaea that bridge the gap between prokaryotes and eukaryotes.</title>
        <authorList>
            <person name="Spang A."/>
            <person name="Saw J.H."/>
            <person name="Jorgensen S.L."/>
            <person name="Zaremba-Niedzwiedzka K."/>
            <person name="Martijn J."/>
            <person name="Lind A.E."/>
            <person name="van Eijk R."/>
            <person name="Schleper C."/>
            <person name="Guy L."/>
            <person name="Ettema T.J."/>
        </authorList>
    </citation>
    <scope>NUCLEOTIDE SEQUENCE</scope>
</reference>
<proteinExistence type="predicted"/>